<dbReference type="Proteomes" id="UP000298327">
    <property type="component" value="Unassembled WGS sequence"/>
</dbReference>
<sequence>FFMIQGPNTNTGHASVLFTQEVQFDYALRLFKPVMSGELTSLEPTQPATTAYNARIQNRLSTSVWSHCASWYRNGPNGKIHGLFPGPVVWYWWLLRRPQWEDFLTKRGDSVQPVRYRGRALTWLVRIAAAVALGVAGGAWLGLDYRASWHGHDFVQRGADIFIRS</sequence>
<keyword evidence="2" id="KW-0472">Membrane</keyword>
<gene>
    <name evidence="3" type="ORF">EVG20_g11514</name>
</gene>
<evidence type="ECO:0000313" key="4">
    <source>
        <dbReference type="Proteomes" id="UP000298327"/>
    </source>
</evidence>
<dbReference type="PANTHER" id="PTHR42877">
    <property type="entry name" value="L-ORNITHINE N(5)-MONOOXYGENASE-RELATED"/>
    <property type="match status" value="1"/>
</dbReference>
<keyword evidence="2" id="KW-1133">Transmembrane helix</keyword>
<accession>A0A4Y9XKD4</accession>
<feature type="non-terminal residue" evidence="3">
    <location>
        <position position="1"/>
    </location>
</feature>
<proteinExistence type="inferred from homology"/>
<dbReference type="OrthoDB" id="74360at2759"/>
<feature type="transmembrane region" description="Helical" evidence="2">
    <location>
        <begin position="123"/>
        <end position="143"/>
    </location>
</feature>
<dbReference type="AlphaFoldDB" id="A0A4Y9XKD4"/>
<keyword evidence="4" id="KW-1185">Reference proteome</keyword>
<evidence type="ECO:0000256" key="1">
    <source>
        <dbReference type="ARBA" id="ARBA00010139"/>
    </source>
</evidence>
<dbReference type="InterPro" id="IPR036188">
    <property type="entry name" value="FAD/NAD-bd_sf"/>
</dbReference>
<dbReference type="PANTHER" id="PTHR42877:SF4">
    <property type="entry name" value="FAD_NAD(P)-BINDING DOMAIN-CONTAINING PROTEIN-RELATED"/>
    <property type="match status" value="1"/>
</dbReference>
<name>A0A4Y9XKD4_9AGAM</name>
<protein>
    <submittedName>
        <fullName evidence="3">Uncharacterized protein</fullName>
    </submittedName>
</protein>
<organism evidence="3 4">
    <name type="scientific">Dentipellis fragilis</name>
    <dbReference type="NCBI Taxonomy" id="205917"/>
    <lineage>
        <taxon>Eukaryota</taxon>
        <taxon>Fungi</taxon>
        <taxon>Dikarya</taxon>
        <taxon>Basidiomycota</taxon>
        <taxon>Agaricomycotina</taxon>
        <taxon>Agaricomycetes</taxon>
        <taxon>Russulales</taxon>
        <taxon>Hericiaceae</taxon>
        <taxon>Dentipellis</taxon>
    </lineage>
</organism>
<evidence type="ECO:0000256" key="2">
    <source>
        <dbReference type="SAM" id="Phobius"/>
    </source>
</evidence>
<dbReference type="Gene3D" id="3.50.50.60">
    <property type="entry name" value="FAD/NAD(P)-binding domain"/>
    <property type="match status" value="1"/>
</dbReference>
<dbReference type="STRING" id="205917.A0A4Y9XKD4"/>
<keyword evidence="2" id="KW-0812">Transmembrane</keyword>
<comment type="similarity">
    <text evidence="1">Belongs to the FAD-binding monooxygenase family.</text>
</comment>
<reference evidence="3 4" key="1">
    <citation type="submission" date="2019-02" db="EMBL/GenBank/DDBJ databases">
        <title>Genome sequencing of the rare red list fungi Dentipellis fragilis.</title>
        <authorList>
            <person name="Buettner E."/>
            <person name="Kellner H."/>
        </authorList>
    </citation>
    <scope>NUCLEOTIDE SEQUENCE [LARGE SCALE GENOMIC DNA]</scope>
    <source>
        <strain evidence="3 4">DSM 105465</strain>
    </source>
</reference>
<comment type="caution">
    <text evidence="3">The sequence shown here is derived from an EMBL/GenBank/DDBJ whole genome shotgun (WGS) entry which is preliminary data.</text>
</comment>
<dbReference type="InterPro" id="IPR051209">
    <property type="entry name" value="FAD-bind_Monooxygenase_sf"/>
</dbReference>
<dbReference type="SUPFAM" id="SSF51905">
    <property type="entry name" value="FAD/NAD(P)-binding domain"/>
    <property type="match status" value="1"/>
</dbReference>
<evidence type="ECO:0000313" key="3">
    <source>
        <dbReference type="EMBL" id="TFY50445.1"/>
    </source>
</evidence>
<dbReference type="EMBL" id="SEOQ01001830">
    <property type="protein sequence ID" value="TFY50445.1"/>
    <property type="molecule type" value="Genomic_DNA"/>
</dbReference>